<dbReference type="InterPro" id="IPR032466">
    <property type="entry name" value="Metal_Hydrolase"/>
</dbReference>
<evidence type="ECO:0000313" key="3">
    <source>
        <dbReference type="EMBL" id="TFY64811.1"/>
    </source>
</evidence>
<comment type="caution">
    <text evidence="3">The sequence shown here is derived from an EMBL/GenBank/DDBJ whole genome shotgun (WGS) entry which is preliminary data.</text>
</comment>
<dbReference type="InterPro" id="IPR013108">
    <property type="entry name" value="Amidohydro_3"/>
</dbReference>
<dbReference type="STRING" id="34475.A0A4Y9YTC7"/>
<dbReference type="PANTHER" id="PTHR22642:SF2">
    <property type="entry name" value="PROTEIN LONG AFTER FAR-RED 3"/>
    <property type="match status" value="1"/>
</dbReference>
<dbReference type="InterPro" id="IPR033932">
    <property type="entry name" value="YtcJ-like"/>
</dbReference>
<dbReference type="EMBL" id="SEKV01000087">
    <property type="protein sequence ID" value="TFY64811.1"/>
    <property type="molecule type" value="Genomic_DNA"/>
</dbReference>
<evidence type="ECO:0000259" key="2">
    <source>
        <dbReference type="Pfam" id="PF07969"/>
    </source>
</evidence>
<dbReference type="AlphaFoldDB" id="A0A4Y9YTC7"/>
<dbReference type="Gene3D" id="2.30.40.10">
    <property type="entry name" value="Urease, subunit C, domain 1"/>
    <property type="match status" value="1"/>
</dbReference>
<gene>
    <name evidence="3" type="ORF">EVJ58_g2376</name>
</gene>
<dbReference type="InterPro" id="IPR011059">
    <property type="entry name" value="Metal-dep_hydrolase_composite"/>
</dbReference>
<reference evidence="3 4" key="1">
    <citation type="submission" date="2019-01" db="EMBL/GenBank/DDBJ databases">
        <title>Genome sequencing of the rare red list fungi Fomitopsis rosea.</title>
        <authorList>
            <person name="Buettner E."/>
            <person name="Kellner H."/>
        </authorList>
    </citation>
    <scope>NUCLEOTIDE SEQUENCE [LARGE SCALE GENOMIC DNA]</scope>
    <source>
        <strain evidence="3 4">DSM 105464</strain>
    </source>
</reference>
<organism evidence="3 4">
    <name type="scientific">Rhodofomes roseus</name>
    <dbReference type="NCBI Taxonomy" id="34475"/>
    <lineage>
        <taxon>Eukaryota</taxon>
        <taxon>Fungi</taxon>
        <taxon>Dikarya</taxon>
        <taxon>Basidiomycota</taxon>
        <taxon>Agaricomycotina</taxon>
        <taxon>Agaricomycetes</taxon>
        <taxon>Polyporales</taxon>
        <taxon>Rhodofomes</taxon>
    </lineage>
</organism>
<evidence type="ECO:0000313" key="4">
    <source>
        <dbReference type="Proteomes" id="UP000298390"/>
    </source>
</evidence>
<dbReference type="Proteomes" id="UP000298390">
    <property type="component" value="Unassembled WGS sequence"/>
</dbReference>
<dbReference type="SUPFAM" id="SSF51556">
    <property type="entry name" value="Metallo-dependent hydrolases"/>
    <property type="match status" value="1"/>
</dbReference>
<dbReference type="CDD" id="cd01300">
    <property type="entry name" value="YtcJ_like"/>
    <property type="match status" value="1"/>
</dbReference>
<sequence length="652" mass="71727">MLSIEKQSSGLRNRTPPVEARRKVVPTSEGPALAKVPRGATPASRGLFGMSRTNLGLLIASLTLSLYALVGFRSLSTVPESYALCSPNGPGIFTVDDARPRAQCLVVHRSRFTDIGTLEEVTERWKDASYASRNTSDVLISELEVRYIPEGHIIVPGLSDSHAHILEYGAMKVIPLEETRTVEETVLRVRDYILEHPDIRDDQNKFIEGWGWDHTKWKNQAFPTAAQFEADPVVADRLIVLQSKDGHALWVSKRVLQSIGTLPDEVPGGLIVRDASGKPTGAFLDNAQTLVERPKPTHETLEARFNATVKDALAAGLTSIHDAALDPMSLEFFQRQAEDGKLPLRIYGMTFFDETKDYWGNRTSKIIGAGDDRLTARSVKIFADGALRTGLAALYEPYADNPSTCGVMRIEPDVLNSVIPKFMKDGWQVNVHAIGDRANGIVLDAFEEALKGVNVSALRPRLEHAQILTQADMARFGKLGVIASIQPTHATDDMWYSEERLGPERVKGLYAFRSILDHGARITLGSDFPVEGVNPLAGFYAAITRLSQDGRSPHGPGGWCVTFELMTRVYIELTILLRFPEQRMTREEALKGMTIDPAYASFSEDTLGSITPGKRADFVVLSQDIMSVPVTEIMKTEVVATVIDGRPAHGAL</sequence>
<dbReference type="Gene3D" id="3.10.310.70">
    <property type="match status" value="1"/>
</dbReference>
<accession>A0A4Y9YTC7</accession>
<feature type="domain" description="Amidohydrolase 3" evidence="2">
    <location>
        <begin position="150"/>
        <end position="648"/>
    </location>
</feature>
<protein>
    <recommendedName>
        <fullName evidence="2">Amidohydrolase 3 domain-containing protein</fullName>
    </recommendedName>
</protein>
<feature type="region of interest" description="Disordered" evidence="1">
    <location>
        <begin position="1"/>
        <end position="39"/>
    </location>
</feature>
<dbReference type="Gene3D" id="3.20.20.140">
    <property type="entry name" value="Metal-dependent hydrolases"/>
    <property type="match status" value="1"/>
</dbReference>
<dbReference type="SUPFAM" id="SSF51338">
    <property type="entry name" value="Composite domain of metallo-dependent hydrolases"/>
    <property type="match status" value="1"/>
</dbReference>
<evidence type="ECO:0000256" key="1">
    <source>
        <dbReference type="SAM" id="MobiDB-lite"/>
    </source>
</evidence>
<dbReference type="PANTHER" id="PTHR22642">
    <property type="entry name" value="IMIDAZOLONEPROPIONASE"/>
    <property type="match status" value="1"/>
</dbReference>
<proteinExistence type="predicted"/>
<dbReference type="Pfam" id="PF07969">
    <property type="entry name" value="Amidohydro_3"/>
    <property type="match status" value="1"/>
</dbReference>
<name>A0A4Y9YTC7_9APHY</name>
<feature type="compositionally biased region" description="Polar residues" evidence="1">
    <location>
        <begin position="1"/>
        <end position="12"/>
    </location>
</feature>
<dbReference type="GO" id="GO:0016810">
    <property type="term" value="F:hydrolase activity, acting on carbon-nitrogen (but not peptide) bonds"/>
    <property type="evidence" value="ECO:0007669"/>
    <property type="project" value="InterPro"/>
</dbReference>